<feature type="transmembrane region" description="Helical" evidence="1">
    <location>
        <begin position="51"/>
        <end position="71"/>
    </location>
</feature>
<reference evidence="2 3" key="1">
    <citation type="submission" date="2016-10" db="EMBL/GenBank/DDBJ databases">
        <authorList>
            <person name="Varghese N."/>
            <person name="Submissions S."/>
        </authorList>
    </citation>
    <scope>NUCLEOTIDE SEQUENCE [LARGE SCALE GENOMIC DNA]</scope>
    <source>
        <strain evidence="2 3">DSM 17997</strain>
    </source>
</reference>
<keyword evidence="3" id="KW-1185">Reference proteome</keyword>
<dbReference type="EMBL" id="FNQC01000014">
    <property type="protein sequence ID" value="SDZ43192.1"/>
    <property type="molecule type" value="Genomic_DNA"/>
</dbReference>
<proteinExistence type="predicted"/>
<dbReference type="Proteomes" id="UP000199663">
    <property type="component" value="Unassembled WGS sequence"/>
</dbReference>
<feature type="transmembrane region" description="Helical" evidence="1">
    <location>
        <begin position="5"/>
        <end position="21"/>
    </location>
</feature>
<keyword evidence="1" id="KW-0472">Membrane</keyword>
<accession>A0A1H3SYY4</accession>
<feature type="transmembrane region" description="Helical" evidence="1">
    <location>
        <begin position="193"/>
        <end position="219"/>
    </location>
</feature>
<evidence type="ECO:0000313" key="3">
    <source>
        <dbReference type="Proteomes" id="UP000199663"/>
    </source>
</evidence>
<evidence type="ECO:0000256" key="1">
    <source>
        <dbReference type="SAM" id="Phobius"/>
    </source>
</evidence>
<keyword evidence="1" id="KW-1133">Transmembrane helix</keyword>
<evidence type="ECO:0000313" key="2">
    <source>
        <dbReference type="EMBL" id="SDZ43192.1"/>
    </source>
</evidence>
<evidence type="ECO:0008006" key="4">
    <source>
        <dbReference type="Google" id="ProtNLM"/>
    </source>
</evidence>
<feature type="transmembrane region" description="Helical" evidence="1">
    <location>
        <begin position="384"/>
        <end position="403"/>
    </location>
</feature>
<feature type="transmembrane region" description="Helical" evidence="1">
    <location>
        <begin position="231"/>
        <end position="251"/>
    </location>
</feature>
<feature type="transmembrane region" description="Helical" evidence="1">
    <location>
        <begin position="258"/>
        <end position="277"/>
    </location>
</feature>
<protein>
    <recommendedName>
        <fullName evidence="4">DUF2029 domain-containing protein</fullName>
    </recommendedName>
</protein>
<dbReference type="Pfam" id="PF26314">
    <property type="entry name" value="MptA_B_family"/>
    <property type="match status" value="1"/>
</dbReference>
<name>A0A1H3SYY4_9BACT</name>
<feature type="transmembrane region" description="Helical" evidence="1">
    <location>
        <begin position="149"/>
        <end position="172"/>
    </location>
</feature>
<feature type="transmembrane region" description="Helical" evidence="1">
    <location>
        <begin position="27"/>
        <end position="44"/>
    </location>
</feature>
<gene>
    <name evidence="2" type="ORF">SAMN05444412_11473</name>
</gene>
<organism evidence="2 3">
    <name type="scientific">Rhodonellum ikkaensis</name>
    <dbReference type="NCBI Taxonomy" id="336829"/>
    <lineage>
        <taxon>Bacteria</taxon>
        <taxon>Pseudomonadati</taxon>
        <taxon>Bacteroidota</taxon>
        <taxon>Cytophagia</taxon>
        <taxon>Cytophagales</taxon>
        <taxon>Cytophagaceae</taxon>
        <taxon>Rhodonellum</taxon>
    </lineage>
</organism>
<feature type="transmembrane region" description="Helical" evidence="1">
    <location>
        <begin position="317"/>
        <end position="340"/>
    </location>
</feature>
<sequence length="437" mass="49823">MRTSLYLFLYALAIVIMGYFLPRENFGGLAGMYGLAFGMYYLICKSAKNEGFSIGFGIAMALVLRLLLFGATPELSDDFYRFVFDGQLLKLGVNPYLNLPEEAFGLLGIPANGYWQSLLEQMNSSQYYSVYPPLHQLFFWLAALPGENLIWNVLVLRGLILIFEGLNIFLILRILQDWKLPTTRIWLYAFNPLVIMECTGNLHFEGIVLTGLLLAVYGWGKMKAGLSAFGWSWAVGIKLSPLMFGPIWLMAWPRKKGFVFLLLAAIAIGFFVAPLAIGDSGKGFWQIIRLYQSSFEFNASLYYLLREVFSFFLGYNPIGTLGPIFNLLLALGILGFSFFWKIEKKESLAEGMVWILLVYLLFQTVVHPWYLIPAVGLSVLTKNRIFLVWSCLVFLSYSAYGNRDFAENPYLLLLEYGALLAFVYWNYLRRFVPIKKV</sequence>
<keyword evidence="1" id="KW-0812">Transmembrane</keyword>
<dbReference type="RefSeq" id="WP_031326985.1">
    <property type="nucleotide sequence ID" value="NZ_FNQC01000014.1"/>
</dbReference>
<feature type="transmembrane region" description="Helical" evidence="1">
    <location>
        <begin position="409"/>
        <end position="428"/>
    </location>
</feature>
<feature type="transmembrane region" description="Helical" evidence="1">
    <location>
        <begin position="352"/>
        <end position="372"/>
    </location>
</feature>
<comment type="caution">
    <text evidence="2">The sequence shown here is derived from an EMBL/GenBank/DDBJ whole genome shotgun (WGS) entry which is preliminary data.</text>
</comment>